<evidence type="ECO:0000313" key="4">
    <source>
        <dbReference type="Proteomes" id="UP001409585"/>
    </source>
</evidence>
<proteinExistence type="inferred from homology"/>
<comment type="caution">
    <text evidence="3">The sequence shown here is derived from an EMBL/GenBank/DDBJ whole genome shotgun (WGS) entry which is preliminary data.</text>
</comment>
<dbReference type="PANTHER" id="PTHR10953">
    <property type="entry name" value="UBIQUITIN-ACTIVATING ENZYME E1"/>
    <property type="match status" value="1"/>
</dbReference>
<dbReference type="SUPFAM" id="SSF69572">
    <property type="entry name" value="Activating enzymes of the ubiquitin-like proteins"/>
    <property type="match status" value="1"/>
</dbReference>
<comment type="similarity">
    <text evidence="1">Belongs to the HesA/MoeB/ThiF family.</text>
</comment>
<dbReference type="InterPro" id="IPR000594">
    <property type="entry name" value="ThiF_NAD_FAD-bd"/>
</dbReference>
<dbReference type="Gene3D" id="3.40.50.720">
    <property type="entry name" value="NAD(P)-binding Rossmann-like Domain"/>
    <property type="match status" value="1"/>
</dbReference>
<dbReference type="GO" id="GO:0016779">
    <property type="term" value="F:nucleotidyltransferase activity"/>
    <property type="evidence" value="ECO:0007669"/>
    <property type="project" value="UniProtKB-KW"/>
</dbReference>
<dbReference type="FunFam" id="3.40.50.720:FF:000080">
    <property type="entry name" value="Thiazole biosynthesis adenylyltransferase ThiF"/>
    <property type="match status" value="1"/>
</dbReference>
<dbReference type="GO" id="GO:0008641">
    <property type="term" value="F:ubiquitin-like modifier activating enzyme activity"/>
    <property type="evidence" value="ECO:0007669"/>
    <property type="project" value="InterPro"/>
</dbReference>
<reference evidence="4" key="1">
    <citation type="journal article" date="2019" name="Int. J. Syst. Evol. Microbiol.">
        <title>The Global Catalogue of Microorganisms (GCM) 10K type strain sequencing project: providing services to taxonomists for standard genome sequencing and annotation.</title>
        <authorList>
            <consortium name="The Broad Institute Genomics Platform"/>
            <consortium name="The Broad Institute Genome Sequencing Center for Infectious Disease"/>
            <person name="Wu L."/>
            <person name="Ma J."/>
        </authorList>
    </citation>
    <scope>NUCLEOTIDE SEQUENCE [LARGE SCALE GENOMIC DNA]</scope>
    <source>
        <strain evidence="4">JCM 19134</strain>
    </source>
</reference>
<dbReference type="NCBIfam" id="NF004281">
    <property type="entry name" value="PRK05690.1"/>
    <property type="match status" value="1"/>
</dbReference>
<feature type="domain" description="THIF-type NAD/FAD binding fold" evidence="2">
    <location>
        <begin position="9"/>
        <end position="241"/>
    </location>
</feature>
<dbReference type="RefSeq" id="WP_345426062.1">
    <property type="nucleotide sequence ID" value="NZ_AP031496.1"/>
</dbReference>
<evidence type="ECO:0000256" key="1">
    <source>
        <dbReference type="ARBA" id="ARBA00009919"/>
    </source>
</evidence>
<evidence type="ECO:0000313" key="3">
    <source>
        <dbReference type="EMBL" id="GAA4953084.1"/>
    </source>
</evidence>
<dbReference type="EMBL" id="BAABLX010000029">
    <property type="protein sequence ID" value="GAA4953084.1"/>
    <property type="molecule type" value="Genomic_DNA"/>
</dbReference>
<name>A0AAV3U6E8_9ALTE</name>
<organism evidence="3 4">
    <name type="scientific">Halioxenophilus aromaticivorans</name>
    <dbReference type="NCBI Taxonomy" id="1306992"/>
    <lineage>
        <taxon>Bacteria</taxon>
        <taxon>Pseudomonadati</taxon>
        <taxon>Pseudomonadota</taxon>
        <taxon>Gammaproteobacteria</taxon>
        <taxon>Alteromonadales</taxon>
        <taxon>Alteromonadaceae</taxon>
        <taxon>Halioxenophilus</taxon>
    </lineage>
</organism>
<dbReference type="Proteomes" id="UP001409585">
    <property type="component" value="Unassembled WGS sequence"/>
</dbReference>
<dbReference type="CDD" id="cd00757">
    <property type="entry name" value="ThiF_MoeB_HesA_family"/>
    <property type="match status" value="1"/>
</dbReference>
<dbReference type="GO" id="GO:0005829">
    <property type="term" value="C:cytosol"/>
    <property type="evidence" value="ECO:0007669"/>
    <property type="project" value="TreeGrafter"/>
</dbReference>
<dbReference type="AlphaFoldDB" id="A0AAV3U6E8"/>
<sequence length="246" mass="25628">MNDQQLLTYSRHILLPQIDIDGQQVFINSTALVIGCGGLGSPAAMYLAASGVGHLILADCDTVELSNLQRQIAHSHSDLGQGKAESAAATAKAINPSARVTAMAVNLSGTALQEAIDQADVVLDCSDNLTTRLEVNKLCYQQKTALVCGAAIAGEGQLLVVDPNNNSACYRCLYDETANVNLNCATSGVIAPLVGVIGAMQALEALKVLLGTATAGKLSIYDAWRTSWQALNLLKQPGCPVCGSDS</sequence>
<protein>
    <submittedName>
        <fullName evidence="3">Molybdopterin-synthase adenylyltransferase MoeB</fullName>
    </submittedName>
</protein>
<accession>A0AAV3U6E8</accession>
<keyword evidence="3" id="KW-0548">Nucleotidyltransferase</keyword>
<keyword evidence="3" id="KW-0808">Transferase</keyword>
<dbReference type="GO" id="GO:0008146">
    <property type="term" value="F:sulfotransferase activity"/>
    <property type="evidence" value="ECO:0007669"/>
    <property type="project" value="TreeGrafter"/>
</dbReference>
<keyword evidence="4" id="KW-1185">Reference proteome</keyword>
<dbReference type="Pfam" id="PF00899">
    <property type="entry name" value="ThiF"/>
    <property type="match status" value="1"/>
</dbReference>
<dbReference type="PANTHER" id="PTHR10953:SF240">
    <property type="entry name" value="SULFUR CARRIER PROTEIN THIS ADENYLYLTRANSFERASE"/>
    <property type="match status" value="1"/>
</dbReference>
<dbReference type="GO" id="GO:0004792">
    <property type="term" value="F:thiosulfate-cyanide sulfurtransferase activity"/>
    <property type="evidence" value="ECO:0007669"/>
    <property type="project" value="TreeGrafter"/>
</dbReference>
<dbReference type="InterPro" id="IPR035985">
    <property type="entry name" value="Ubiquitin-activating_enz"/>
</dbReference>
<evidence type="ECO:0000259" key="2">
    <source>
        <dbReference type="Pfam" id="PF00899"/>
    </source>
</evidence>
<dbReference type="InterPro" id="IPR045886">
    <property type="entry name" value="ThiF/MoeB/HesA"/>
</dbReference>
<gene>
    <name evidence="3" type="primary">moeB_2</name>
    <name evidence="3" type="ORF">GCM10025791_37520</name>
</gene>